<accession>A0AAE3XDZ7</accession>
<dbReference type="CDD" id="cd00146">
    <property type="entry name" value="PKD"/>
    <property type="match status" value="1"/>
</dbReference>
<proteinExistence type="predicted"/>
<reference evidence="3" key="1">
    <citation type="submission" date="2023-07" db="EMBL/GenBank/DDBJ databases">
        <title>Sorghum-associated microbial communities from plants grown in Nebraska, USA.</title>
        <authorList>
            <person name="Schachtman D."/>
        </authorList>
    </citation>
    <scope>NUCLEOTIDE SEQUENCE</scope>
    <source>
        <strain evidence="3">BE330</strain>
    </source>
</reference>
<dbReference type="InterPro" id="IPR000601">
    <property type="entry name" value="PKD_dom"/>
</dbReference>
<evidence type="ECO:0000259" key="2">
    <source>
        <dbReference type="PROSITE" id="PS50093"/>
    </source>
</evidence>
<evidence type="ECO:0000313" key="4">
    <source>
        <dbReference type="Proteomes" id="UP001185331"/>
    </source>
</evidence>
<dbReference type="InterPro" id="IPR035986">
    <property type="entry name" value="PKD_dom_sf"/>
</dbReference>
<dbReference type="Proteomes" id="UP001185331">
    <property type="component" value="Unassembled WGS sequence"/>
</dbReference>
<dbReference type="PANTHER" id="PTHR31157:SF1">
    <property type="entry name" value="SCP DOMAIN-CONTAINING PROTEIN"/>
    <property type="match status" value="1"/>
</dbReference>
<dbReference type="SUPFAM" id="SSF49299">
    <property type="entry name" value="PKD domain"/>
    <property type="match status" value="1"/>
</dbReference>
<feature type="domain" description="PKD" evidence="2">
    <location>
        <begin position="51"/>
        <end position="99"/>
    </location>
</feature>
<evidence type="ECO:0000256" key="1">
    <source>
        <dbReference type="SAM" id="SignalP"/>
    </source>
</evidence>
<dbReference type="InterPro" id="IPR013783">
    <property type="entry name" value="Ig-like_fold"/>
</dbReference>
<feature type="chain" id="PRO_5042182232" evidence="1">
    <location>
        <begin position="23"/>
        <end position="330"/>
    </location>
</feature>
<dbReference type="AlphaFoldDB" id="A0AAE3XDZ7"/>
<name>A0AAE3XDZ7_9DEIO</name>
<dbReference type="SMART" id="SM00089">
    <property type="entry name" value="PKD"/>
    <property type="match status" value="1"/>
</dbReference>
<dbReference type="PROSITE" id="PS50093">
    <property type="entry name" value="PKD"/>
    <property type="match status" value="1"/>
</dbReference>
<dbReference type="RefSeq" id="WP_309853612.1">
    <property type="nucleotide sequence ID" value="NZ_JAVDQJ010000004.1"/>
</dbReference>
<organism evidence="3 4">
    <name type="scientific">Deinococcus soli</name>
    <name type="common">ex Cha et al. 2016</name>
    <dbReference type="NCBI Taxonomy" id="1309411"/>
    <lineage>
        <taxon>Bacteria</taxon>
        <taxon>Thermotogati</taxon>
        <taxon>Deinococcota</taxon>
        <taxon>Deinococci</taxon>
        <taxon>Deinococcales</taxon>
        <taxon>Deinococcaceae</taxon>
        <taxon>Deinococcus</taxon>
    </lineage>
</organism>
<evidence type="ECO:0000313" key="3">
    <source>
        <dbReference type="EMBL" id="MDR6218874.1"/>
    </source>
</evidence>
<feature type="signal peptide" evidence="1">
    <location>
        <begin position="1"/>
        <end position="22"/>
    </location>
</feature>
<dbReference type="InterPro" id="IPR022409">
    <property type="entry name" value="PKD/Chitinase_dom"/>
</dbReference>
<dbReference type="PANTHER" id="PTHR31157">
    <property type="entry name" value="SCP DOMAIN-CONTAINING PROTEIN"/>
    <property type="match status" value="1"/>
</dbReference>
<dbReference type="Gene3D" id="2.60.40.10">
    <property type="entry name" value="Immunoglobulins"/>
    <property type="match status" value="1"/>
</dbReference>
<dbReference type="Gene3D" id="3.40.33.10">
    <property type="entry name" value="CAP"/>
    <property type="match status" value="1"/>
</dbReference>
<dbReference type="Pfam" id="PF18911">
    <property type="entry name" value="PKD_4"/>
    <property type="match status" value="1"/>
</dbReference>
<gene>
    <name evidence="3" type="ORF">J2Y00_002471</name>
</gene>
<protein>
    <submittedName>
        <fullName evidence="3">Uncharacterized protein YkwD</fullName>
    </submittedName>
</protein>
<dbReference type="EMBL" id="JAVDQK010000005">
    <property type="protein sequence ID" value="MDR6218874.1"/>
    <property type="molecule type" value="Genomic_DNA"/>
</dbReference>
<sequence>MAWHGRRLLVLACALLAAGVTAAHGQVPAEFKVDYQFARGGKAPLLVEFRTNAPRGYAVKWTFGDGATATGTKAAHVYYAPGVYPFAATLYDEAGRPVSRAQGEFVVKWNGEEELALTLVFGEGTVLLSSHGSVVYSNYPVTLTLDGKDVQALPLAVSPGVHEAQVRFTSAGGEVLSKTVEFTVRPAETDLTLEQRLIHLINNARLDGWDCAEQTGGHRPLPPLTPTVMNNMVARSRALDMAQGDFFKVVSDTDGSTALNTAGALGYQPEAIATTIAAGQRSAEEVMAAITKAGSFCDSLTGDYGSVGVAYVEQPDSRYGRYWTVVYTRP</sequence>
<keyword evidence="1" id="KW-0732">Signal</keyword>
<comment type="caution">
    <text evidence="3">The sequence shown here is derived from an EMBL/GenBank/DDBJ whole genome shotgun (WGS) entry which is preliminary data.</text>
</comment>
<dbReference type="InterPro" id="IPR035940">
    <property type="entry name" value="CAP_sf"/>
</dbReference>